<organism evidence="1">
    <name type="scientific">bioreactor metagenome</name>
    <dbReference type="NCBI Taxonomy" id="1076179"/>
    <lineage>
        <taxon>unclassified sequences</taxon>
        <taxon>metagenomes</taxon>
        <taxon>ecological metagenomes</taxon>
    </lineage>
</organism>
<accession>A0A645I545</accession>
<comment type="caution">
    <text evidence="1">The sequence shown here is derived from an EMBL/GenBank/DDBJ whole genome shotgun (WGS) entry which is preliminary data.</text>
</comment>
<proteinExistence type="predicted"/>
<dbReference type="AlphaFoldDB" id="A0A645I545"/>
<name>A0A645I545_9ZZZZ</name>
<evidence type="ECO:0000313" key="1">
    <source>
        <dbReference type="EMBL" id="MPN46421.1"/>
    </source>
</evidence>
<sequence length="124" mass="12911">MQPDAALLAASVVGEQADHGLGRGGLARARFADQRHDLAGRHGKRQAVDHALLLAAVVAVGDDQVLDFEQRGDSRGWDCRGGSVLQQGAHAGLRAKEAPMRLAASTTATTTRPGAVVSHQVVAM</sequence>
<gene>
    <name evidence="1" type="ORF">SDC9_194007</name>
</gene>
<protein>
    <submittedName>
        <fullName evidence="1">Uncharacterized protein</fullName>
    </submittedName>
</protein>
<dbReference type="EMBL" id="VSSQ01107066">
    <property type="protein sequence ID" value="MPN46421.1"/>
    <property type="molecule type" value="Genomic_DNA"/>
</dbReference>
<reference evidence="1" key="1">
    <citation type="submission" date="2019-08" db="EMBL/GenBank/DDBJ databases">
        <authorList>
            <person name="Kucharzyk K."/>
            <person name="Murdoch R.W."/>
            <person name="Higgins S."/>
            <person name="Loffler F."/>
        </authorList>
    </citation>
    <scope>NUCLEOTIDE SEQUENCE</scope>
</reference>